<dbReference type="EMBL" id="CAJNNW010009841">
    <property type="protein sequence ID" value="CAE8651315.1"/>
    <property type="molecule type" value="Genomic_DNA"/>
</dbReference>
<evidence type="ECO:0000313" key="1">
    <source>
        <dbReference type="EMBL" id="CAE8651315.1"/>
    </source>
</evidence>
<organism evidence="1 2">
    <name type="scientific">Polarella glacialis</name>
    <name type="common">Dinoflagellate</name>
    <dbReference type="NCBI Taxonomy" id="89957"/>
    <lineage>
        <taxon>Eukaryota</taxon>
        <taxon>Sar</taxon>
        <taxon>Alveolata</taxon>
        <taxon>Dinophyceae</taxon>
        <taxon>Suessiales</taxon>
        <taxon>Suessiaceae</taxon>
        <taxon>Polarella</taxon>
    </lineage>
</organism>
<dbReference type="AlphaFoldDB" id="A0A813IIP6"/>
<evidence type="ECO:0000313" key="2">
    <source>
        <dbReference type="Proteomes" id="UP000626109"/>
    </source>
</evidence>
<gene>
    <name evidence="1" type="ORF">PGLA2088_LOCUS9015</name>
</gene>
<name>A0A813IIP6_POLGL</name>
<evidence type="ECO:0008006" key="3">
    <source>
        <dbReference type="Google" id="ProtNLM"/>
    </source>
</evidence>
<protein>
    <recommendedName>
        <fullName evidence="3">Cyclic nucleotide-binding domain-containing protein</fullName>
    </recommendedName>
</protein>
<dbReference type="Proteomes" id="UP000626109">
    <property type="component" value="Unassembled WGS sequence"/>
</dbReference>
<accession>A0A813IIP6</accession>
<comment type="caution">
    <text evidence="1">The sequence shown here is derived from an EMBL/GenBank/DDBJ whole genome shotgun (WGS) entry which is preliminary data.</text>
</comment>
<sequence length="171" mass="18551">RPLYVQAVQALSKDEVMAAAAFLRLRYPSLFFQISQAALEVFLARDCRLVGGPDGSHGQGNALYQRGQASKFASLVITGEVKVFSGNEAYESIHGPWSLLGKRCLDVCLERTGGGMSLTPAAAQSLYKPDFTAVTAEEKDGISGTRLLLITIEAYSRLLSGKPSHFFQIHL</sequence>
<dbReference type="Pfam" id="PF25562">
    <property type="entry name" value="CNBH_CNNM2_C"/>
    <property type="match status" value="1"/>
</dbReference>
<feature type="non-terminal residue" evidence="1">
    <location>
        <position position="171"/>
    </location>
</feature>
<proteinExistence type="predicted"/>
<reference evidence="1" key="1">
    <citation type="submission" date="2021-02" db="EMBL/GenBank/DDBJ databases">
        <authorList>
            <person name="Dougan E. K."/>
            <person name="Rhodes N."/>
            <person name="Thang M."/>
            <person name="Chan C."/>
        </authorList>
    </citation>
    <scope>NUCLEOTIDE SEQUENCE</scope>
</reference>